<dbReference type="Gene3D" id="6.10.250.940">
    <property type="match status" value="1"/>
</dbReference>
<proteinExistence type="inferred from homology"/>
<dbReference type="PANTHER" id="PTHR11802:SF470">
    <property type="entry name" value="CARBOXYPEPTIDASE"/>
    <property type="match status" value="1"/>
</dbReference>
<dbReference type="EMBL" id="CM026431">
    <property type="protein sequence ID" value="KAG0558092.1"/>
    <property type="molecule type" value="Genomic_DNA"/>
</dbReference>
<name>A0A8T0GM24_CERPU</name>
<sequence>MQTMGSACRSWVWAVLVLVLVVCGWQPAEGINSTSQDNFKQRAADKVERLPGQPPVTFNQWAGYVQVEDDIGRFLFYYFSEAPKNATTKPLVLWLNGGPGCSSMGIGWAYELGPFHIRENGTGLETNIQSWNRYANVLFLESPTGVGFSYSNDPNENQFGGDNRTAEDSYTFLVRWLERFPEYKDRDFYITGESYAGHYVPQLAALIHSRNKDAEQKINLKGIMVGNPSTDNYYDGVGQLDYLLSHAVISPQTHDQLTKVCNYSDPNCCSQACDDEFNYAQQVEIGGIDSYSIDSPTCSVDASGNPLRRKLSEKGQARKMKQTTPFQHMKAAYDPCTINDIDADMYFNRKDVQKALHANVSGEIPYNWTSCSNDLRFTDSAFSVLPQYKELIAGGYKIWVYSGDNDAVVPVTGTIYALESLDLPVKVPWYAWYQKSQVGGRSQWYEGVTFVTVRGAGHEVPLNQPGRFLSIFKFFILGQELPGDPYV</sequence>
<dbReference type="OrthoDB" id="443318at2759"/>
<feature type="signal peptide" evidence="5">
    <location>
        <begin position="1"/>
        <end position="30"/>
    </location>
</feature>
<dbReference type="Pfam" id="PF00450">
    <property type="entry name" value="Peptidase_S10"/>
    <property type="match status" value="1"/>
</dbReference>
<evidence type="ECO:0000313" key="6">
    <source>
        <dbReference type="EMBL" id="KAG0558092.1"/>
    </source>
</evidence>
<dbReference type="PRINTS" id="PR00724">
    <property type="entry name" value="CRBOXYPTASEC"/>
</dbReference>
<dbReference type="FunFam" id="3.40.50.1820:FF:000211">
    <property type="entry name" value="Carboxypeptidase"/>
    <property type="match status" value="1"/>
</dbReference>
<dbReference type="PROSITE" id="PS00131">
    <property type="entry name" value="CARBOXYPEPT_SER_SER"/>
    <property type="match status" value="1"/>
</dbReference>
<protein>
    <recommendedName>
        <fullName evidence="5">Carboxypeptidase</fullName>
        <ecNumber evidence="5">3.4.16.-</ecNumber>
    </recommendedName>
</protein>
<dbReference type="GO" id="GO:0004185">
    <property type="term" value="F:serine-type carboxypeptidase activity"/>
    <property type="evidence" value="ECO:0007669"/>
    <property type="project" value="UniProtKB-UniRule"/>
</dbReference>
<evidence type="ECO:0000256" key="4">
    <source>
        <dbReference type="ARBA" id="ARBA00023180"/>
    </source>
</evidence>
<evidence type="ECO:0000256" key="2">
    <source>
        <dbReference type="ARBA" id="ARBA00022729"/>
    </source>
</evidence>
<dbReference type="InterPro" id="IPR018202">
    <property type="entry name" value="Ser_caboxypep_ser_AS"/>
</dbReference>
<dbReference type="SUPFAM" id="SSF53474">
    <property type="entry name" value="alpha/beta-Hydrolases"/>
    <property type="match status" value="1"/>
</dbReference>
<evidence type="ECO:0000313" key="7">
    <source>
        <dbReference type="Proteomes" id="UP000822688"/>
    </source>
</evidence>
<dbReference type="GO" id="GO:0005773">
    <property type="term" value="C:vacuole"/>
    <property type="evidence" value="ECO:0007669"/>
    <property type="project" value="TreeGrafter"/>
</dbReference>
<keyword evidence="5" id="KW-0645">Protease</keyword>
<comment type="similarity">
    <text evidence="1 5">Belongs to the peptidase S10 family.</text>
</comment>
<dbReference type="InterPro" id="IPR029058">
    <property type="entry name" value="AB_hydrolase_fold"/>
</dbReference>
<dbReference type="Gene3D" id="3.40.50.11320">
    <property type="match status" value="1"/>
</dbReference>
<dbReference type="PANTHER" id="PTHR11802">
    <property type="entry name" value="SERINE PROTEASE FAMILY S10 SERINE CARBOXYPEPTIDASE"/>
    <property type="match status" value="1"/>
</dbReference>
<dbReference type="AlphaFoldDB" id="A0A8T0GM24"/>
<feature type="chain" id="PRO_5035970143" description="Carboxypeptidase" evidence="5">
    <location>
        <begin position="31"/>
        <end position="487"/>
    </location>
</feature>
<accession>A0A8T0GM24</accession>
<keyword evidence="4" id="KW-0325">Glycoprotein</keyword>
<organism evidence="6 7">
    <name type="scientific">Ceratodon purpureus</name>
    <name type="common">Fire moss</name>
    <name type="synonym">Dicranum purpureum</name>
    <dbReference type="NCBI Taxonomy" id="3225"/>
    <lineage>
        <taxon>Eukaryota</taxon>
        <taxon>Viridiplantae</taxon>
        <taxon>Streptophyta</taxon>
        <taxon>Embryophyta</taxon>
        <taxon>Bryophyta</taxon>
        <taxon>Bryophytina</taxon>
        <taxon>Bryopsida</taxon>
        <taxon>Dicranidae</taxon>
        <taxon>Pseudoditrichales</taxon>
        <taxon>Ditrichaceae</taxon>
        <taxon>Ceratodon</taxon>
    </lineage>
</organism>
<keyword evidence="5" id="KW-0121">Carboxypeptidase</keyword>
<dbReference type="InterPro" id="IPR033124">
    <property type="entry name" value="Ser_caboxypep_his_AS"/>
</dbReference>
<evidence type="ECO:0000256" key="5">
    <source>
        <dbReference type="RuleBase" id="RU361156"/>
    </source>
</evidence>
<dbReference type="FunFam" id="3.40.50.11320:FF:000002">
    <property type="entry name" value="Carboxypeptidase"/>
    <property type="match status" value="1"/>
</dbReference>
<keyword evidence="5" id="KW-0378">Hydrolase</keyword>
<dbReference type="GO" id="GO:0006508">
    <property type="term" value="P:proteolysis"/>
    <property type="evidence" value="ECO:0007669"/>
    <property type="project" value="UniProtKB-KW"/>
</dbReference>
<dbReference type="Gene3D" id="3.40.50.1820">
    <property type="entry name" value="alpha/beta hydrolase"/>
    <property type="match status" value="1"/>
</dbReference>
<evidence type="ECO:0000256" key="1">
    <source>
        <dbReference type="ARBA" id="ARBA00009431"/>
    </source>
</evidence>
<keyword evidence="3" id="KW-1015">Disulfide bond</keyword>
<dbReference type="PROSITE" id="PS00560">
    <property type="entry name" value="CARBOXYPEPT_SER_HIS"/>
    <property type="match status" value="1"/>
</dbReference>
<keyword evidence="7" id="KW-1185">Reference proteome</keyword>
<comment type="caution">
    <text evidence="6">The sequence shown here is derived from an EMBL/GenBank/DDBJ whole genome shotgun (WGS) entry which is preliminary data.</text>
</comment>
<dbReference type="EC" id="3.4.16.-" evidence="5"/>
<dbReference type="InterPro" id="IPR001563">
    <property type="entry name" value="Peptidase_S10"/>
</dbReference>
<dbReference type="Proteomes" id="UP000822688">
    <property type="component" value="Chromosome 10"/>
</dbReference>
<keyword evidence="2 5" id="KW-0732">Signal</keyword>
<reference evidence="6" key="1">
    <citation type="submission" date="2020-06" db="EMBL/GenBank/DDBJ databases">
        <title>WGS assembly of Ceratodon purpureus strain R40.</title>
        <authorList>
            <person name="Carey S.B."/>
            <person name="Jenkins J."/>
            <person name="Shu S."/>
            <person name="Lovell J.T."/>
            <person name="Sreedasyam A."/>
            <person name="Maumus F."/>
            <person name="Tiley G.P."/>
            <person name="Fernandez-Pozo N."/>
            <person name="Barry K."/>
            <person name="Chen C."/>
            <person name="Wang M."/>
            <person name="Lipzen A."/>
            <person name="Daum C."/>
            <person name="Saski C.A."/>
            <person name="Payton A.C."/>
            <person name="Mcbreen J.C."/>
            <person name="Conrad R.E."/>
            <person name="Kollar L.M."/>
            <person name="Olsson S."/>
            <person name="Huttunen S."/>
            <person name="Landis J.B."/>
            <person name="Wickett N.J."/>
            <person name="Johnson M.G."/>
            <person name="Rensing S.A."/>
            <person name="Grimwood J."/>
            <person name="Schmutz J."/>
            <person name="Mcdaniel S.F."/>
        </authorList>
    </citation>
    <scope>NUCLEOTIDE SEQUENCE</scope>
    <source>
        <strain evidence="6">R40</strain>
    </source>
</reference>
<gene>
    <name evidence="6" type="ORF">KC19_10G004200</name>
</gene>
<evidence type="ECO:0000256" key="3">
    <source>
        <dbReference type="ARBA" id="ARBA00023157"/>
    </source>
</evidence>